<proteinExistence type="predicted"/>
<evidence type="ECO:0000313" key="5">
    <source>
        <dbReference type="EMBL" id="RWY40447.1"/>
    </source>
</evidence>
<evidence type="ECO:0000256" key="3">
    <source>
        <dbReference type="ARBA" id="ARBA00022764"/>
    </source>
</evidence>
<evidence type="ECO:0000256" key="2">
    <source>
        <dbReference type="ARBA" id="ARBA00022729"/>
    </source>
</evidence>
<sequence length="329" mass="35298">MTCAFRTTAFAAAAGLFMSGAVSAQTTWQMPTPYPEANFHTQNIKLFAEEIDKASNGALKIVVHPAGSLIKHAEIKNAVRSGQVEIGEFIISNLANEDPLFALDAVPFLAASYDESARLYAVSKEALGQKLGEQRMTALFSVPWPGQGLYTDREINTVEDIRGLKMRAYSPQTERLAQLLGAVPTQVEVPDLAQAFSTGRVNAMITSSSTGVNSSAWDFLTHFYDVSAFLPKNVVVVNQRAFDALSPELQQIVKDAAAAAEERGWKMSAEDHAAMRKILEEKGIKVSDGSEALNASLKEIGVTMGAEWAKEAGETGAALVAAFNAAPAQ</sequence>
<evidence type="ECO:0000313" key="6">
    <source>
        <dbReference type="Proteomes" id="UP000287168"/>
    </source>
</evidence>
<name>A0A3S3UU28_9RHOB</name>
<keyword evidence="2 4" id="KW-0732">Signal</keyword>
<dbReference type="RefSeq" id="WP_128489636.1">
    <property type="nucleotide sequence ID" value="NZ_JBHLXB010000001.1"/>
</dbReference>
<dbReference type="Gene3D" id="3.40.190.170">
    <property type="entry name" value="Bacterial extracellular solute-binding protein, family 7"/>
    <property type="match status" value="1"/>
</dbReference>
<comment type="subcellular location">
    <subcellularLocation>
        <location evidence="1">Periplasm</location>
    </subcellularLocation>
</comment>
<dbReference type="InterPro" id="IPR038404">
    <property type="entry name" value="TRAP_DctP_sf"/>
</dbReference>
<feature type="signal peptide" evidence="4">
    <location>
        <begin position="1"/>
        <end position="24"/>
    </location>
</feature>
<dbReference type="InterPro" id="IPR018389">
    <property type="entry name" value="DctP_fam"/>
</dbReference>
<dbReference type="PANTHER" id="PTHR33376">
    <property type="match status" value="1"/>
</dbReference>
<dbReference type="NCBIfam" id="NF037995">
    <property type="entry name" value="TRAP_S1"/>
    <property type="match status" value="1"/>
</dbReference>
<dbReference type="PANTHER" id="PTHR33376:SF4">
    <property type="entry name" value="SIALIC ACID-BINDING PERIPLASMIC PROTEIN SIAP"/>
    <property type="match status" value="1"/>
</dbReference>
<dbReference type="AlphaFoldDB" id="A0A3S3UU28"/>
<reference evidence="5 6" key="1">
    <citation type="journal article" date="2015" name="Int. J. Syst. Evol. Microbiol.">
        <title>Gemmobacter intermedius sp. nov., isolated from a white stork (Ciconia ciconia).</title>
        <authorList>
            <person name="Kampfer P."/>
            <person name="Jerzak L."/>
            <person name="Wilharm G."/>
            <person name="Golke J."/>
            <person name="Busse H.J."/>
            <person name="Glaeser S.P."/>
        </authorList>
    </citation>
    <scope>NUCLEOTIDE SEQUENCE [LARGE SCALE GENOMIC DNA]</scope>
    <source>
        <strain evidence="5 6">119/4</strain>
    </source>
</reference>
<dbReference type="Pfam" id="PF03480">
    <property type="entry name" value="DctP"/>
    <property type="match status" value="1"/>
</dbReference>
<gene>
    <name evidence="5" type="ORF">EP867_12310</name>
</gene>
<dbReference type="EMBL" id="SBLC01000016">
    <property type="protein sequence ID" value="RWY40447.1"/>
    <property type="molecule type" value="Genomic_DNA"/>
</dbReference>
<comment type="caution">
    <text evidence="5">The sequence shown here is derived from an EMBL/GenBank/DDBJ whole genome shotgun (WGS) entry which is preliminary data.</text>
</comment>
<evidence type="ECO:0000256" key="4">
    <source>
        <dbReference type="SAM" id="SignalP"/>
    </source>
</evidence>
<feature type="chain" id="PRO_5018787791" evidence="4">
    <location>
        <begin position="25"/>
        <end position="329"/>
    </location>
</feature>
<dbReference type="CDD" id="cd13602">
    <property type="entry name" value="PBP2_TRAP_BpDctp6_7"/>
    <property type="match status" value="1"/>
</dbReference>
<organism evidence="5 6">
    <name type="scientific">Falsigemmobacter intermedius</name>
    <dbReference type="NCBI Taxonomy" id="1553448"/>
    <lineage>
        <taxon>Bacteria</taxon>
        <taxon>Pseudomonadati</taxon>
        <taxon>Pseudomonadota</taxon>
        <taxon>Alphaproteobacteria</taxon>
        <taxon>Rhodobacterales</taxon>
        <taxon>Paracoccaceae</taxon>
        <taxon>Falsigemmobacter</taxon>
    </lineage>
</organism>
<accession>A0A3S3UU28</accession>
<keyword evidence="6" id="KW-1185">Reference proteome</keyword>
<keyword evidence="3" id="KW-0574">Periplasm</keyword>
<dbReference type="GO" id="GO:0042597">
    <property type="term" value="C:periplasmic space"/>
    <property type="evidence" value="ECO:0007669"/>
    <property type="project" value="UniProtKB-SubCell"/>
</dbReference>
<protein>
    <submittedName>
        <fullName evidence="5">C4-dicarboxylate ABC transporter substrate-binding protein</fullName>
    </submittedName>
</protein>
<evidence type="ECO:0000256" key="1">
    <source>
        <dbReference type="ARBA" id="ARBA00004418"/>
    </source>
</evidence>
<dbReference type="OrthoDB" id="9783941at2"/>
<dbReference type="GO" id="GO:0055085">
    <property type="term" value="P:transmembrane transport"/>
    <property type="evidence" value="ECO:0007669"/>
    <property type="project" value="InterPro"/>
</dbReference>
<dbReference type="Proteomes" id="UP000287168">
    <property type="component" value="Unassembled WGS sequence"/>
</dbReference>